<dbReference type="EMBL" id="JBHULY010000034">
    <property type="protein sequence ID" value="MFD2727275.1"/>
    <property type="molecule type" value="Genomic_DNA"/>
</dbReference>
<protein>
    <submittedName>
        <fullName evidence="2">Uncharacterized protein</fullName>
    </submittedName>
</protein>
<dbReference type="RefSeq" id="WP_380292976.1">
    <property type="nucleotide sequence ID" value="NZ_JBHULY010000034.1"/>
</dbReference>
<reference evidence="3" key="1">
    <citation type="journal article" date="2019" name="Int. J. Syst. Evol. Microbiol.">
        <title>The Global Catalogue of Microorganisms (GCM) 10K type strain sequencing project: providing services to taxonomists for standard genome sequencing and annotation.</title>
        <authorList>
            <consortium name="The Broad Institute Genomics Platform"/>
            <consortium name="The Broad Institute Genome Sequencing Center for Infectious Disease"/>
            <person name="Wu L."/>
            <person name="Ma J."/>
        </authorList>
    </citation>
    <scope>NUCLEOTIDE SEQUENCE [LARGE SCALE GENOMIC DNA]</scope>
    <source>
        <strain evidence="3">KCTC 42398</strain>
    </source>
</reference>
<proteinExistence type="predicted"/>
<evidence type="ECO:0000313" key="3">
    <source>
        <dbReference type="Proteomes" id="UP001597476"/>
    </source>
</evidence>
<accession>A0ABW5TF11</accession>
<sequence length="83" mass="9795">MDKAQHMDLQTRKLEFIKEFLKIQSEEVIERLEKLLKKESIPNYAENEASMTSEELNNRVAESESNFENGHYKKSADLLSKYK</sequence>
<evidence type="ECO:0000256" key="1">
    <source>
        <dbReference type="SAM" id="MobiDB-lite"/>
    </source>
</evidence>
<evidence type="ECO:0000313" key="2">
    <source>
        <dbReference type="EMBL" id="MFD2727275.1"/>
    </source>
</evidence>
<keyword evidence="3" id="KW-1185">Reference proteome</keyword>
<comment type="caution">
    <text evidence="2">The sequence shown here is derived from an EMBL/GenBank/DDBJ whole genome shotgun (WGS) entry which is preliminary data.</text>
</comment>
<name>A0ABW5TF11_9FLAO</name>
<feature type="region of interest" description="Disordered" evidence="1">
    <location>
        <begin position="48"/>
        <end position="68"/>
    </location>
</feature>
<organism evidence="2 3">
    <name type="scientific">Hyunsoonleella rubra</name>
    <dbReference type="NCBI Taxonomy" id="1737062"/>
    <lineage>
        <taxon>Bacteria</taxon>
        <taxon>Pseudomonadati</taxon>
        <taxon>Bacteroidota</taxon>
        <taxon>Flavobacteriia</taxon>
        <taxon>Flavobacteriales</taxon>
        <taxon>Flavobacteriaceae</taxon>
    </lineage>
</organism>
<gene>
    <name evidence="2" type="ORF">ACFSR8_13720</name>
</gene>
<dbReference type="Proteomes" id="UP001597476">
    <property type="component" value="Unassembled WGS sequence"/>
</dbReference>